<evidence type="ECO:0000259" key="3">
    <source>
        <dbReference type="Pfam" id="PF18912"/>
    </source>
</evidence>
<dbReference type="Pfam" id="PF18912">
    <property type="entry name" value="DZR_2"/>
    <property type="match status" value="1"/>
</dbReference>
<evidence type="ECO:0000256" key="1">
    <source>
        <dbReference type="ARBA" id="ARBA00008007"/>
    </source>
</evidence>
<sequence>MKRKLKISRKTQIGQDTGKSAKRAAEALLRLLYPNTCPLCGRVTKERVCPDCREAVRPIREPICKKCGKPISSEQAEYCHDCSHTRHYFDEGRALWLHRGGAAWSVYQFKFHNRRIYAGFYASEMARAYGGYVRKKHISLIIPIPLGRRKRRMRGFNQAEILAERLSGRLRIPLDSVHLVRRRDTIPQKSLDPAARRENVRGIFSWTGGTLAGRRVLLVDDIYTTGSTLDSAARTLKKAGAEKVYFLTISIGQGY</sequence>
<feature type="domain" description="Double zinc ribbon" evidence="3">
    <location>
        <begin position="28"/>
        <end position="82"/>
    </location>
</feature>
<comment type="caution">
    <text evidence="4">The sequence shown here is derived from an EMBL/GenBank/DDBJ whole genome shotgun (WGS) entry which is preliminary data.</text>
</comment>
<dbReference type="InterPro" id="IPR044005">
    <property type="entry name" value="DZR_2"/>
</dbReference>
<evidence type="ECO:0000259" key="2">
    <source>
        <dbReference type="Pfam" id="PF00156"/>
    </source>
</evidence>
<dbReference type="InterPro" id="IPR051910">
    <property type="entry name" value="ComF/GntX_DNA_util-trans"/>
</dbReference>
<evidence type="ECO:0000313" key="4">
    <source>
        <dbReference type="EMBL" id="MBM6737963.1"/>
    </source>
</evidence>
<dbReference type="SUPFAM" id="SSF53271">
    <property type="entry name" value="PRTase-like"/>
    <property type="match status" value="1"/>
</dbReference>
<proteinExistence type="inferred from homology"/>
<evidence type="ECO:0000313" key="5">
    <source>
        <dbReference type="Proteomes" id="UP000716906"/>
    </source>
</evidence>
<comment type="similarity">
    <text evidence="1">Belongs to the ComF/GntX family.</text>
</comment>
<dbReference type="Gene3D" id="3.40.50.2020">
    <property type="match status" value="1"/>
</dbReference>
<dbReference type="EMBL" id="JACLYY010000006">
    <property type="protein sequence ID" value="MBM6737963.1"/>
    <property type="molecule type" value="Genomic_DNA"/>
</dbReference>
<dbReference type="Proteomes" id="UP000716906">
    <property type="component" value="Unassembled WGS sequence"/>
</dbReference>
<reference evidence="4 5" key="1">
    <citation type="journal article" date="2021" name="Sci. Rep.">
        <title>The distribution of antibiotic resistance genes in chicken gut microbiota commensals.</title>
        <authorList>
            <person name="Juricova H."/>
            <person name="Matiasovicova J."/>
            <person name="Kubasova T."/>
            <person name="Cejkova D."/>
            <person name="Rychlik I."/>
        </authorList>
    </citation>
    <scope>NUCLEOTIDE SEQUENCE [LARGE SCALE GENOMIC DNA]</scope>
    <source>
        <strain evidence="4 5">An773</strain>
    </source>
</reference>
<dbReference type="InterPro" id="IPR000836">
    <property type="entry name" value="PRTase_dom"/>
</dbReference>
<gene>
    <name evidence="4" type="ORF">H7U36_07585</name>
</gene>
<organism evidence="4 5">
    <name type="scientific">Faecalicatena fissicatena</name>
    <dbReference type="NCBI Taxonomy" id="290055"/>
    <lineage>
        <taxon>Bacteria</taxon>
        <taxon>Bacillati</taxon>
        <taxon>Bacillota</taxon>
        <taxon>Clostridia</taxon>
        <taxon>Lachnospirales</taxon>
        <taxon>Lachnospiraceae</taxon>
        <taxon>Faecalicatena</taxon>
    </lineage>
</organism>
<protein>
    <submittedName>
        <fullName evidence="4">ComF family protein</fullName>
    </submittedName>
</protein>
<dbReference type="PANTHER" id="PTHR47505:SF1">
    <property type="entry name" value="DNA UTILIZATION PROTEIN YHGH"/>
    <property type="match status" value="1"/>
</dbReference>
<name>A0ABS2E8J6_9FIRM</name>
<dbReference type="RefSeq" id="WP_205155953.1">
    <property type="nucleotide sequence ID" value="NZ_JACLYY010000006.1"/>
</dbReference>
<dbReference type="CDD" id="cd06223">
    <property type="entry name" value="PRTases_typeI"/>
    <property type="match status" value="1"/>
</dbReference>
<keyword evidence="5" id="KW-1185">Reference proteome</keyword>
<dbReference type="Pfam" id="PF00156">
    <property type="entry name" value="Pribosyltran"/>
    <property type="match status" value="1"/>
</dbReference>
<dbReference type="InterPro" id="IPR029057">
    <property type="entry name" value="PRTase-like"/>
</dbReference>
<dbReference type="PANTHER" id="PTHR47505">
    <property type="entry name" value="DNA UTILIZATION PROTEIN YHGH"/>
    <property type="match status" value="1"/>
</dbReference>
<feature type="domain" description="Phosphoribosyltransferase" evidence="2">
    <location>
        <begin position="160"/>
        <end position="247"/>
    </location>
</feature>
<accession>A0ABS2E8J6</accession>